<dbReference type="EMBL" id="FPCG01000003">
    <property type="protein sequence ID" value="SFV21816.1"/>
    <property type="molecule type" value="Genomic_DNA"/>
</dbReference>
<keyword evidence="1" id="KW-0472">Membrane</keyword>
<keyword evidence="1" id="KW-0812">Transmembrane</keyword>
<accession>A0A1I7MIV0</accession>
<feature type="transmembrane region" description="Helical" evidence="1">
    <location>
        <begin position="66"/>
        <end position="88"/>
    </location>
</feature>
<dbReference type="Proteomes" id="UP000198881">
    <property type="component" value="Unassembled WGS sequence"/>
</dbReference>
<dbReference type="STRING" id="574650.SAMN04487966_10357"/>
<gene>
    <name evidence="2" type="ORF">SAMN04487966_10357</name>
</gene>
<feature type="transmembrane region" description="Helical" evidence="1">
    <location>
        <begin position="130"/>
        <end position="148"/>
    </location>
</feature>
<organism evidence="2 3">
    <name type="scientific">Micrococcus terreus</name>
    <dbReference type="NCBI Taxonomy" id="574650"/>
    <lineage>
        <taxon>Bacteria</taxon>
        <taxon>Bacillati</taxon>
        <taxon>Actinomycetota</taxon>
        <taxon>Actinomycetes</taxon>
        <taxon>Micrococcales</taxon>
        <taxon>Micrococcaceae</taxon>
        <taxon>Micrococcus</taxon>
    </lineage>
</organism>
<sequence length="182" mass="20163">MMDWIAALPLGWSILFFWGLAVIRATVTFTLGRGIAAGADHTALRRYMSGPVYERAMRFADRWGPWAIPFCFLTVGIQTAVIGSAGMARLRWIRFLPAMALGTLIWGVIYGTVGMAVVWAVITAALMNPWTIPALVGAVVGVVVILWWRTGGFARLRASRAQRRLREDRADQTSDRIPDDGR</sequence>
<evidence type="ECO:0000256" key="1">
    <source>
        <dbReference type="SAM" id="Phobius"/>
    </source>
</evidence>
<feature type="transmembrane region" description="Helical" evidence="1">
    <location>
        <begin position="100"/>
        <end position="124"/>
    </location>
</feature>
<keyword evidence="3" id="KW-1185">Reference proteome</keyword>
<reference evidence="2 3" key="1">
    <citation type="submission" date="2016-10" db="EMBL/GenBank/DDBJ databases">
        <authorList>
            <person name="de Groot N.N."/>
        </authorList>
    </citation>
    <scope>NUCLEOTIDE SEQUENCE [LARGE SCALE GENOMIC DNA]</scope>
    <source>
        <strain evidence="2 3">CGMCC 1.7054</strain>
    </source>
</reference>
<dbReference type="RefSeq" id="WP_091695550.1">
    <property type="nucleotide sequence ID" value="NZ_FPCG01000003.1"/>
</dbReference>
<proteinExistence type="predicted"/>
<dbReference type="OrthoDB" id="3426404at2"/>
<dbReference type="AlphaFoldDB" id="A0A1I7MIV0"/>
<name>A0A1I7MIV0_9MICC</name>
<protein>
    <submittedName>
        <fullName evidence="2">Membrane protein DedA, SNARE-associated domain</fullName>
    </submittedName>
</protein>
<evidence type="ECO:0000313" key="3">
    <source>
        <dbReference type="Proteomes" id="UP000198881"/>
    </source>
</evidence>
<evidence type="ECO:0000313" key="2">
    <source>
        <dbReference type="EMBL" id="SFV21816.1"/>
    </source>
</evidence>
<keyword evidence="1" id="KW-1133">Transmembrane helix</keyword>